<accession>A0A4P6LV90</accession>
<dbReference type="InterPro" id="IPR052933">
    <property type="entry name" value="DNA_Protect_Modify"/>
</dbReference>
<evidence type="ECO:0000313" key="5">
    <source>
        <dbReference type="Proteomes" id="UP000289794"/>
    </source>
</evidence>
<reference evidence="4 5" key="1">
    <citation type="submission" date="2019-01" db="EMBL/GenBank/DDBJ databases">
        <title>PMF-metabolizing Aryl O-demethylase.</title>
        <authorList>
            <person name="Kim M."/>
        </authorList>
    </citation>
    <scope>NUCLEOTIDE SEQUENCE [LARGE SCALE GENOMIC DNA]</scope>
    <source>
        <strain evidence="4 5">PMF1</strain>
    </source>
</reference>
<name>A0A4P6LV90_9FIRM</name>
<dbReference type="Proteomes" id="UP000289794">
    <property type="component" value="Chromosome"/>
</dbReference>
<dbReference type="GO" id="GO:0030435">
    <property type="term" value="P:sporulation resulting in formation of a cellular spore"/>
    <property type="evidence" value="ECO:0007669"/>
    <property type="project" value="InterPro"/>
</dbReference>
<evidence type="ECO:0000313" key="4">
    <source>
        <dbReference type="EMBL" id="QBE95959.1"/>
    </source>
</evidence>
<feature type="coiled-coil region" evidence="2">
    <location>
        <begin position="413"/>
        <end position="447"/>
    </location>
</feature>
<dbReference type="Pfam" id="PF04026">
    <property type="entry name" value="SpoVG"/>
    <property type="match status" value="2"/>
</dbReference>
<feature type="domain" description="Helicase C-terminal" evidence="3">
    <location>
        <begin position="79"/>
        <end position="262"/>
    </location>
</feature>
<dbReference type="InterPro" id="IPR049730">
    <property type="entry name" value="SNF2/RAD54-like_C"/>
</dbReference>
<dbReference type="Gene3D" id="3.30.1120.40">
    <property type="entry name" value="Stage V sporulation protein G"/>
    <property type="match status" value="2"/>
</dbReference>
<dbReference type="AlphaFoldDB" id="A0A4P6LV90"/>
<evidence type="ECO:0000256" key="1">
    <source>
        <dbReference type="ARBA" id="ARBA00022801"/>
    </source>
</evidence>
<dbReference type="InterPro" id="IPR027417">
    <property type="entry name" value="P-loop_NTPase"/>
</dbReference>
<dbReference type="GO" id="GO:0016787">
    <property type="term" value="F:hydrolase activity"/>
    <property type="evidence" value="ECO:0007669"/>
    <property type="project" value="UniProtKB-KW"/>
</dbReference>
<proteinExistence type="predicted"/>
<protein>
    <submittedName>
        <fullName evidence="4">Septation protein SpoVG</fullName>
    </submittedName>
</protein>
<dbReference type="SMART" id="SM00490">
    <property type="entry name" value="HELICc"/>
    <property type="match status" value="1"/>
</dbReference>
<dbReference type="EMBL" id="CP035945">
    <property type="protein sequence ID" value="QBE95959.1"/>
    <property type="molecule type" value="Genomic_DNA"/>
</dbReference>
<evidence type="ECO:0000256" key="2">
    <source>
        <dbReference type="SAM" id="Coils"/>
    </source>
</evidence>
<keyword evidence="2" id="KW-0175">Coiled coil</keyword>
<organism evidence="4 5">
    <name type="scientific">Blautia producta</name>
    <dbReference type="NCBI Taxonomy" id="33035"/>
    <lineage>
        <taxon>Bacteria</taxon>
        <taxon>Bacillati</taxon>
        <taxon>Bacillota</taxon>
        <taxon>Clostridia</taxon>
        <taxon>Lachnospirales</taxon>
        <taxon>Lachnospiraceae</taxon>
        <taxon>Blautia</taxon>
    </lineage>
</organism>
<dbReference type="Gene3D" id="3.40.50.300">
    <property type="entry name" value="P-loop containing nucleotide triphosphate hydrolases"/>
    <property type="match status" value="1"/>
</dbReference>
<dbReference type="SUPFAM" id="SSF160537">
    <property type="entry name" value="SpoVG-like"/>
    <property type="match status" value="2"/>
</dbReference>
<keyword evidence="1" id="KW-0378">Hydrolase</keyword>
<dbReference type="Pfam" id="PF00271">
    <property type="entry name" value="Helicase_C"/>
    <property type="match status" value="1"/>
</dbReference>
<dbReference type="InterPro" id="IPR007170">
    <property type="entry name" value="SpoVG"/>
</dbReference>
<dbReference type="PANTHER" id="PTHR41313:SF1">
    <property type="entry name" value="DNA METHYLASE ADENINE-SPECIFIC DOMAIN-CONTAINING PROTEIN"/>
    <property type="match status" value="1"/>
</dbReference>
<evidence type="ECO:0000259" key="3">
    <source>
        <dbReference type="PROSITE" id="PS51194"/>
    </source>
</evidence>
<dbReference type="KEGG" id="bpro:PMF13cell1_01485"/>
<sequence>MLDIKRPKLKDEKYIIVESEASDYVRKCMEEMVIRAERIHNGQVDPQVDNMLKITGEARLLGTDPRLLDIDAPVDKDSKLNKVVENIYREYTESAEDKGTQIVFSDIGTPGSGKQFTVYGYLKQELIRKGIPEEEICFIHDANTDEQRDEMFSDLRAGRKRVIIGSTDKLGTGTNIQDRMVAAHHVDCPWKPSAIEQREGRIIRHGNKNEEINIYRYVTKNSFDAYLWGIVETKQRFISQVMTNKELARNCEDVDETVLNFAEIKAVASGNPLILEKMEVDNEVTRLRVLKAAYDGKRYILQDAFTFQYPQRIKKCTKELERLKEDIQTRDQSQKEMPEFEITLRGKAYQERKEAGEILLAIIQNTVMYEELEIESFRKFPISLKKDSMGADILIAGKNTYKVELSKSDSGNMVRLENALNGLDKSAEQISQKIHNYKVDLENAKIEYDKKFQYEELLKEKISRQTEINSQLEIKEEAEVVMTQELRETITPSQAAAIARQGYTAEVYFRKGVILMDYNIRVYKIEKEDSNLRGFVSITFENSFCAKNIALKESTKGNLYLEMPKYRDFETEDYVPYFSFKDGGFRKAVTELAAEAYRRITGEEKMMDVKRSWGDEEMYYDLSVSPIRGNDTFKAEAAIKIQDAFVVQQIHVIQGWNGKIFVGMPQRENRHKTGKRGYRPSSQW</sequence>
<dbReference type="InterPro" id="IPR001650">
    <property type="entry name" value="Helicase_C-like"/>
</dbReference>
<dbReference type="CDD" id="cd18793">
    <property type="entry name" value="SF2_C_SNF"/>
    <property type="match status" value="1"/>
</dbReference>
<dbReference type="SUPFAM" id="SSF52540">
    <property type="entry name" value="P-loop containing nucleoside triphosphate hydrolases"/>
    <property type="match status" value="1"/>
</dbReference>
<dbReference type="PROSITE" id="PS51194">
    <property type="entry name" value="HELICASE_CTER"/>
    <property type="match status" value="1"/>
</dbReference>
<dbReference type="InterPro" id="IPR036751">
    <property type="entry name" value="SpoVG_sf"/>
</dbReference>
<gene>
    <name evidence="4" type="primary">spoVG_2</name>
    <name evidence="4" type="ORF">PMF13cell1_01485</name>
</gene>
<dbReference type="PANTHER" id="PTHR41313">
    <property type="entry name" value="ADENINE-SPECIFIC METHYLTRANSFERASE"/>
    <property type="match status" value="1"/>
</dbReference>